<dbReference type="InterPro" id="IPR020846">
    <property type="entry name" value="MFS_dom"/>
</dbReference>
<name>A0A506UBM6_9HYPH</name>
<evidence type="ECO:0000313" key="7">
    <source>
        <dbReference type="Proteomes" id="UP000318801"/>
    </source>
</evidence>
<dbReference type="PANTHER" id="PTHR11360:SF284">
    <property type="entry name" value="EG:103B4.3 PROTEIN-RELATED"/>
    <property type="match status" value="1"/>
</dbReference>
<dbReference type="SUPFAM" id="SSF103473">
    <property type="entry name" value="MFS general substrate transporter"/>
    <property type="match status" value="1"/>
</dbReference>
<proteinExistence type="predicted"/>
<feature type="transmembrane region" description="Helical" evidence="4">
    <location>
        <begin position="177"/>
        <end position="195"/>
    </location>
</feature>
<dbReference type="InterPro" id="IPR011701">
    <property type="entry name" value="MFS"/>
</dbReference>
<dbReference type="Proteomes" id="UP000318801">
    <property type="component" value="Unassembled WGS sequence"/>
</dbReference>
<feature type="transmembrane region" description="Helical" evidence="4">
    <location>
        <begin position="83"/>
        <end position="102"/>
    </location>
</feature>
<dbReference type="InterPro" id="IPR036259">
    <property type="entry name" value="MFS_trans_sf"/>
</dbReference>
<evidence type="ECO:0000256" key="4">
    <source>
        <dbReference type="SAM" id="Phobius"/>
    </source>
</evidence>
<feature type="transmembrane region" description="Helical" evidence="4">
    <location>
        <begin position="321"/>
        <end position="345"/>
    </location>
</feature>
<evidence type="ECO:0000313" key="6">
    <source>
        <dbReference type="EMBL" id="TPW29197.1"/>
    </source>
</evidence>
<dbReference type="GO" id="GO:0022857">
    <property type="term" value="F:transmembrane transporter activity"/>
    <property type="evidence" value="ECO:0007669"/>
    <property type="project" value="InterPro"/>
</dbReference>
<protein>
    <submittedName>
        <fullName evidence="6">MFS transporter</fullName>
    </submittedName>
</protein>
<dbReference type="Gene3D" id="1.20.1250.20">
    <property type="entry name" value="MFS general substrate transporter like domains"/>
    <property type="match status" value="1"/>
</dbReference>
<dbReference type="PANTHER" id="PTHR11360">
    <property type="entry name" value="MONOCARBOXYLATE TRANSPORTER"/>
    <property type="match status" value="1"/>
</dbReference>
<feature type="transmembrane region" description="Helical" evidence="4">
    <location>
        <begin position="51"/>
        <end position="71"/>
    </location>
</feature>
<organism evidence="6 7">
    <name type="scientific">Martelella alba</name>
    <dbReference type="NCBI Taxonomy" id="2590451"/>
    <lineage>
        <taxon>Bacteria</taxon>
        <taxon>Pseudomonadati</taxon>
        <taxon>Pseudomonadota</taxon>
        <taxon>Alphaproteobacteria</taxon>
        <taxon>Hyphomicrobiales</taxon>
        <taxon>Aurantimonadaceae</taxon>
        <taxon>Martelella</taxon>
    </lineage>
</organism>
<keyword evidence="7" id="KW-1185">Reference proteome</keyword>
<evidence type="ECO:0000256" key="2">
    <source>
        <dbReference type="ARBA" id="ARBA00022989"/>
    </source>
</evidence>
<dbReference type="OrthoDB" id="7200137at2"/>
<dbReference type="Pfam" id="PF07690">
    <property type="entry name" value="MFS_1"/>
    <property type="match status" value="1"/>
</dbReference>
<gene>
    <name evidence="6" type="ORF">FJU08_15215</name>
</gene>
<sequence>MQTDAQSRQSGGNPWIVVILGFATLAFSFSVRGSLSLAMPLWQVDFGWSRSTISAIAAMAMIVMALVAPFAGGLADRYGARGLLAAGLGAIGIGMALVTMAVPGVSAYLLPVGFAGIAAIGFGSIAQHVVSAAVAQRFDENRGLATGIATSGSTAGQLALMPLLAALMAGGDWQRPFMMLAIGCFILVPVTLLLLRRPARPAPARRNAVETATASHSLGRRIANLFLNPVFHALLWSFAICGFTSTGVIETHLMPYASACGFGPIPSATAYGILSGVNLIGMITAGYLADRMHRPLLLAIIYLMRALSFVLLIYISDNYALLLIFSVMFGFFDYSTVPVLASYVASRLGVGMLGLVMGLLSAGHALGAAAGAWAGGLFFDSYGSYTAVWLMALAFALLAAAMVAGLKDRDEDGYSQSDSDDLVPAAG</sequence>
<dbReference type="AlphaFoldDB" id="A0A506UBM6"/>
<feature type="transmembrane region" description="Helical" evidence="4">
    <location>
        <begin position="225"/>
        <end position="249"/>
    </location>
</feature>
<dbReference type="EMBL" id="VHLG01000010">
    <property type="protein sequence ID" value="TPW29197.1"/>
    <property type="molecule type" value="Genomic_DNA"/>
</dbReference>
<feature type="transmembrane region" description="Helical" evidence="4">
    <location>
        <begin position="12"/>
        <end position="31"/>
    </location>
</feature>
<dbReference type="RefSeq" id="WP_141149871.1">
    <property type="nucleotide sequence ID" value="NZ_VHLG01000010.1"/>
</dbReference>
<feature type="transmembrane region" description="Helical" evidence="4">
    <location>
        <begin position="296"/>
        <end position="315"/>
    </location>
</feature>
<feature type="transmembrane region" description="Helical" evidence="4">
    <location>
        <begin position="352"/>
        <end position="374"/>
    </location>
</feature>
<dbReference type="PROSITE" id="PS50850">
    <property type="entry name" value="MFS"/>
    <property type="match status" value="1"/>
</dbReference>
<feature type="domain" description="Major facilitator superfamily (MFS) profile" evidence="5">
    <location>
        <begin position="16"/>
        <end position="411"/>
    </location>
</feature>
<feature type="transmembrane region" description="Helical" evidence="4">
    <location>
        <begin position="386"/>
        <end position="406"/>
    </location>
</feature>
<comment type="caution">
    <text evidence="6">The sequence shown here is derived from an EMBL/GenBank/DDBJ whole genome shotgun (WGS) entry which is preliminary data.</text>
</comment>
<accession>A0A506UBM6</accession>
<evidence type="ECO:0000256" key="1">
    <source>
        <dbReference type="ARBA" id="ARBA00022692"/>
    </source>
</evidence>
<keyword evidence="2 4" id="KW-1133">Transmembrane helix</keyword>
<feature type="transmembrane region" description="Helical" evidence="4">
    <location>
        <begin position="108"/>
        <end position="135"/>
    </location>
</feature>
<evidence type="ECO:0000259" key="5">
    <source>
        <dbReference type="PROSITE" id="PS50850"/>
    </source>
</evidence>
<keyword evidence="3 4" id="KW-0472">Membrane</keyword>
<reference evidence="6 7" key="1">
    <citation type="submission" date="2019-06" db="EMBL/GenBank/DDBJ databases">
        <authorList>
            <person name="Li M."/>
        </authorList>
    </citation>
    <scope>NUCLEOTIDE SEQUENCE [LARGE SCALE GENOMIC DNA]</scope>
    <source>
        <strain evidence="6 7">BGMRC2036</strain>
    </source>
</reference>
<feature type="transmembrane region" description="Helical" evidence="4">
    <location>
        <begin position="269"/>
        <end position="289"/>
    </location>
</feature>
<keyword evidence="1 4" id="KW-0812">Transmembrane</keyword>
<feature type="transmembrane region" description="Helical" evidence="4">
    <location>
        <begin position="147"/>
        <end position="171"/>
    </location>
</feature>
<dbReference type="InterPro" id="IPR050327">
    <property type="entry name" value="Proton-linked_MCT"/>
</dbReference>
<evidence type="ECO:0000256" key="3">
    <source>
        <dbReference type="ARBA" id="ARBA00023136"/>
    </source>
</evidence>